<keyword evidence="4" id="KW-1185">Reference proteome</keyword>
<dbReference type="Proteomes" id="UP001370490">
    <property type="component" value="Unassembled WGS sequence"/>
</dbReference>
<proteinExistence type="predicted"/>
<gene>
    <name evidence="3" type="ORF">RJ641_022297</name>
</gene>
<dbReference type="InterPro" id="IPR046960">
    <property type="entry name" value="PPR_At4g14850-like_plant"/>
</dbReference>
<organism evidence="3 4">
    <name type="scientific">Dillenia turbinata</name>
    <dbReference type="NCBI Taxonomy" id="194707"/>
    <lineage>
        <taxon>Eukaryota</taxon>
        <taxon>Viridiplantae</taxon>
        <taxon>Streptophyta</taxon>
        <taxon>Embryophyta</taxon>
        <taxon>Tracheophyta</taxon>
        <taxon>Spermatophyta</taxon>
        <taxon>Magnoliopsida</taxon>
        <taxon>eudicotyledons</taxon>
        <taxon>Gunneridae</taxon>
        <taxon>Pentapetalae</taxon>
        <taxon>Dilleniales</taxon>
        <taxon>Dilleniaceae</taxon>
        <taxon>Dillenia</taxon>
    </lineage>
</organism>
<evidence type="ECO:0000313" key="4">
    <source>
        <dbReference type="Proteomes" id="UP001370490"/>
    </source>
</evidence>
<dbReference type="SUPFAM" id="SSF48452">
    <property type="entry name" value="TPR-like"/>
    <property type="match status" value="1"/>
</dbReference>
<reference evidence="3 4" key="1">
    <citation type="submission" date="2023-12" db="EMBL/GenBank/DDBJ databases">
        <title>A high-quality genome assembly for Dillenia turbinata (Dilleniales).</title>
        <authorList>
            <person name="Chanderbali A."/>
        </authorList>
    </citation>
    <scope>NUCLEOTIDE SEQUENCE [LARGE SCALE GENOMIC DNA]</scope>
    <source>
        <strain evidence="3">LSX21</strain>
        <tissue evidence="3">Leaf</tissue>
    </source>
</reference>
<protein>
    <submittedName>
        <fullName evidence="3">Pentatricopeptide repeat</fullName>
    </submittedName>
</protein>
<dbReference type="InterPro" id="IPR002885">
    <property type="entry name" value="PPR_rpt"/>
</dbReference>
<dbReference type="GO" id="GO:0003723">
    <property type="term" value="F:RNA binding"/>
    <property type="evidence" value="ECO:0007669"/>
    <property type="project" value="InterPro"/>
</dbReference>
<dbReference type="EMBL" id="JBAMMX010000027">
    <property type="protein sequence ID" value="KAK6912696.1"/>
    <property type="molecule type" value="Genomic_DNA"/>
</dbReference>
<name>A0AAN8UJ39_9MAGN</name>
<dbReference type="NCBIfam" id="TIGR00756">
    <property type="entry name" value="PPR"/>
    <property type="match status" value="4"/>
</dbReference>
<accession>A0AAN8UJ39</accession>
<evidence type="ECO:0000313" key="3">
    <source>
        <dbReference type="EMBL" id="KAK6912696.1"/>
    </source>
</evidence>
<dbReference type="GO" id="GO:0009451">
    <property type="term" value="P:RNA modification"/>
    <property type="evidence" value="ECO:0007669"/>
    <property type="project" value="InterPro"/>
</dbReference>
<dbReference type="Pfam" id="PF13041">
    <property type="entry name" value="PPR_2"/>
    <property type="match status" value="1"/>
</dbReference>
<dbReference type="Pfam" id="PF20431">
    <property type="entry name" value="E_motif"/>
    <property type="match status" value="1"/>
</dbReference>
<keyword evidence="1" id="KW-0677">Repeat</keyword>
<evidence type="ECO:0000256" key="2">
    <source>
        <dbReference type="PROSITE-ProRule" id="PRU00708"/>
    </source>
</evidence>
<dbReference type="Gene3D" id="1.25.40.10">
    <property type="entry name" value="Tetratricopeptide repeat domain"/>
    <property type="match status" value="3"/>
</dbReference>
<feature type="repeat" description="PPR" evidence="2">
    <location>
        <begin position="313"/>
        <end position="347"/>
    </location>
</feature>
<evidence type="ECO:0000256" key="1">
    <source>
        <dbReference type="ARBA" id="ARBA00022737"/>
    </source>
</evidence>
<dbReference type="PANTHER" id="PTHR47926">
    <property type="entry name" value="PENTATRICOPEPTIDE REPEAT-CONTAINING PROTEIN"/>
    <property type="match status" value="1"/>
</dbReference>
<dbReference type="PANTHER" id="PTHR47926:SF415">
    <property type="entry name" value="PENTATRICOPEPTIDE REPEAT-CONTAINING PROTEIN"/>
    <property type="match status" value="1"/>
</dbReference>
<comment type="caution">
    <text evidence="3">The sequence shown here is derived from an EMBL/GenBank/DDBJ whole genome shotgun (WGS) entry which is preliminary data.</text>
</comment>
<sequence>MKSVPLKVKQWEDRFIPFLQKCETIQDLKKTHVPIIKVSLSESNFLVTKMVGICDTNKGIVYAKKLFKRVTEPNIYLYNALIRAYIHNHFYKLAIDVYKQLLKDPQGKNHVFPNRFTFPFVIKACTELMNQELSFQVHGQVCKFGPISSLATSNLLLDLYSKFDDLKSVYKVFDEMTERDVFSWNCLISGHARLGQMKKARLVFEEMPEKTIVTWTTMITGYTRIECYSDALHVFQQMQVVGGVKPDVTSIIAVLPACAKLGALEIGKWIHTYSDKNGFLEHKCVCNSLIEMFAKCGEINQARELFTQMSAKDVISWTTMIVGLANHGRARKAVELFQEMQMSEVKPNVITFVGVLSACAHAGFLEEGLKYFDSMTETYCINPGIEHYSCLVDLLGRCGCLDRALQVINEMPMKPDATIWGSLLSSCRTYGNLEIAVIAMEHLSELEPDDTGNYVLLSNLYADLGKWDGVSRMRKLIRSKRMKRTPGCSSIEVNNVVQEFLSGDYSKPFSEAVYQILELIASHQSKTDDDIEEMLGDKYLS</sequence>
<feature type="repeat" description="PPR" evidence="2">
    <location>
        <begin position="180"/>
        <end position="214"/>
    </location>
</feature>
<dbReference type="FunFam" id="1.25.40.10:FF:000348">
    <property type="entry name" value="Pentatricopeptide repeat-containing protein chloroplastic"/>
    <property type="match status" value="1"/>
</dbReference>
<dbReference type="InterPro" id="IPR011990">
    <property type="entry name" value="TPR-like_helical_dom_sf"/>
</dbReference>
<dbReference type="Pfam" id="PF13812">
    <property type="entry name" value="PPR_3"/>
    <property type="match status" value="1"/>
</dbReference>
<dbReference type="PROSITE" id="PS51375">
    <property type="entry name" value="PPR"/>
    <property type="match status" value="2"/>
</dbReference>
<dbReference type="Pfam" id="PF01535">
    <property type="entry name" value="PPR"/>
    <property type="match status" value="4"/>
</dbReference>
<dbReference type="AlphaFoldDB" id="A0AAN8UJ39"/>
<dbReference type="InterPro" id="IPR046848">
    <property type="entry name" value="E_motif"/>
</dbReference>
<dbReference type="FunFam" id="1.25.40.10:FF:000184">
    <property type="entry name" value="Pentatricopeptide repeat-containing protein, chloroplastic"/>
    <property type="match status" value="1"/>
</dbReference>